<evidence type="ECO:0000256" key="2">
    <source>
        <dbReference type="SAM" id="Phobius"/>
    </source>
</evidence>
<gene>
    <name evidence="4" type="ORF">BJY26_002273</name>
</gene>
<feature type="region of interest" description="Disordered" evidence="1">
    <location>
        <begin position="117"/>
        <end position="165"/>
    </location>
</feature>
<name>A0A7Z0D332_9MICO</name>
<dbReference type="AlphaFoldDB" id="A0A7Z0D332"/>
<keyword evidence="2" id="KW-0472">Membrane</keyword>
<feature type="compositionally biased region" description="Low complexity" evidence="1">
    <location>
        <begin position="117"/>
        <end position="126"/>
    </location>
</feature>
<dbReference type="RefSeq" id="WP_179428338.1">
    <property type="nucleotide sequence ID" value="NZ_JACBZP010000001.1"/>
</dbReference>
<evidence type="ECO:0000259" key="3">
    <source>
        <dbReference type="Pfam" id="PF01476"/>
    </source>
</evidence>
<evidence type="ECO:0000313" key="5">
    <source>
        <dbReference type="Proteomes" id="UP000539111"/>
    </source>
</evidence>
<keyword evidence="5" id="KW-1185">Reference proteome</keyword>
<feature type="domain" description="LysM" evidence="3">
    <location>
        <begin position="169"/>
        <end position="182"/>
    </location>
</feature>
<evidence type="ECO:0000256" key="1">
    <source>
        <dbReference type="SAM" id="MobiDB-lite"/>
    </source>
</evidence>
<accession>A0A7Z0D332</accession>
<organism evidence="4 5">
    <name type="scientific">Spelaeicoccus albus</name>
    <dbReference type="NCBI Taxonomy" id="1280376"/>
    <lineage>
        <taxon>Bacteria</taxon>
        <taxon>Bacillati</taxon>
        <taxon>Actinomycetota</taxon>
        <taxon>Actinomycetes</taxon>
        <taxon>Micrococcales</taxon>
        <taxon>Brevibacteriaceae</taxon>
        <taxon>Spelaeicoccus</taxon>
    </lineage>
</organism>
<dbReference type="Pfam" id="PF01476">
    <property type="entry name" value="LysM"/>
    <property type="match status" value="1"/>
</dbReference>
<feature type="transmembrane region" description="Helical" evidence="2">
    <location>
        <begin position="7"/>
        <end position="25"/>
    </location>
</feature>
<dbReference type="Proteomes" id="UP000539111">
    <property type="component" value="Unassembled WGS sequence"/>
</dbReference>
<keyword evidence="2" id="KW-0812">Transmembrane</keyword>
<proteinExistence type="predicted"/>
<dbReference type="EMBL" id="JACBZP010000001">
    <property type="protein sequence ID" value="NYI67967.1"/>
    <property type="molecule type" value="Genomic_DNA"/>
</dbReference>
<dbReference type="Gene3D" id="3.10.350.10">
    <property type="entry name" value="LysM domain"/>
    <property type="match status" value="1"/>
</dbReference>
<reference evidence="4 5" key="1">
    <citation type="submission" date="2020-07" db="EMBL/GenBank/DDBJ databases">
        <title>Sequencing the genomes of 1000 actinobacteria strains.</title>
        <authorList>
            <person name="Klenk H.-P."/>
        </authorList>
    </citation>
    <scope>NUCLEOTIDE SEQUENCE [LARGE SCALE GENOMIC DNA]</scope>
    <source>
        <strain evidence="4 5">DSM 26341</strain>
    </source>
</reference>
<evidence type="ECO:0000313" key="4">
    <source>
        <dbReference type="EMBL" id="NYI67967.1"/>
    </source>
</evidence>
<dbReference type="InterPro" id="IPR018392">
    <property type="entry name" value="LysM"/>
</dbReference>
<dbReference type="InterPro" id="IPR036779">
    <property type="entry name" value="LysM_dom_sf"/>
</dbReference>
<keyword evidence="2" id="KW-1133">Transmembrane helix</keyword>
<feature type="transmembrane region" description="Helical" evidence="2">
    <location>
        <begin position="45"/>
        <end position="77"/>
    </location>
</feature>
<comment type="caution">
    <text evidence="4">The sequence shown here is derived from an EMBL/GenBank/DDBJ whole genome shotgun (WGS) entry which is preliminary data.</text>
</comment>
<dbReference type="CDD" id="cd00118">
    <property type="entry name" value="LysM"/>
    <property type="match status" value="1"/>
</dbReference>
<protein>
    <submittedName>
        <fullName evidence="4">Nucleoid-associated protein YgaU</fullName>
    </submittedName>
</protein>
<sequence length="226" mass="23651">MARFVHGLIGPVVAGTGAAALLWSLRSGMTMIDYLGAHRADPAGYAVAAAIAFLAYAAVRTALAGALQIVATIAATLPGGRGRAARLYEMAARTAPLLVRYALIGLTGVSAVACTAPPEAEPTRPAIVDPDWTAPGQHSRADRQHTAGPHRSAPPRTQQPSERPAVVVTVRRGDTLWSIAAARLPAGHSPSDVAEAWPRWYEANRTVIGDDPDMLMPGQHLHGPTS</sequence>